<accession>A0A6C0DCR8</accession>
<organism evidence="1">
    <name type="scientific">viral metagenome</name>
    <dbReference type="NCBI Taxonomy" id="1070528"/>
    <lineage>
        <taxon>unclassified sequences</taxon>
        <taxon>metagenomes</taxon>
        <taxon>organismal metagenomes</taxon>
    </lineage>
</organism>
<protein>
    <submittedName>
        <fullName evidence="1">Uncharacterized protein</fullName>
    </submittedName>
</protein>
<sequence length="38" mass="4419">MSVLYKKIFNFFYKDQLGADNSSICTTKKVEIYLLILA</sequence>
<dbReference type="EMBL" id="MN739568">
    <property type="protein sequence ID" value="QHT13425.1"/>
    <property type="molecule type" value="Genomic_DNA"/>
</dbReference>
<name>A0A6C0DCR8_9ZZZZ</name>
<reference evidence="1" key="1">
    <citation type="journal article" date="2020" name="Nature">
        <title>Giant virus diversity and host interactions through global metagenomics.</title>
        <authorList>
            <person name="Schulz F."/>
            <person name="Roux S."/>
            <person name="Paez-Espino D."/>
            <person name="Jungbluth S."/>
            <person name="Walsh D.A."/>
            <person name="Denef V.J."/>
            <person name="McMahon K.D."/>
            <person name="Konstantinidis K.T."/>
            <person name="Eloe-Fadrosh E.A."/>
            <person name="Kyrpides N.C."/>
            <person name="Woyke T."/>
        </authorList>
    </citation>
    <scope>NUCLEOTIDE SEQUENCE</scope>
    <source>
        <strain evidence="1">GVMAG-M-3300023174-131</strain>
    </source>
</reference>
<dbReference type="AlphaFoldDB" id="A0A6C0DCR8"/>
<evidence type="ECO:0000313" key="1">
    <source>
        <dbReference type="EMBL" id="QHT13425.1"/>
    </source>
</evidence>
<proteinExistence type="predicted"/>